<accession>A0A069NFQ3</accession>
<dbReference type="AlphaFoldDB" id="A0A069NFQ3"/>
<organism evidence="1 2">
    <name type="scientific">Caballeronia grimmiae</name>
    <dbReference type="NCBI Taxonomy" id="1071679"/>
    <lineage>
        <taxon>Bacteria</taxon>
        <taxon>Pseudomonadati</taxon>
        <taxon>Pseudomonadota</taxon>
        <taxon>Betaproteobacteria</taxon>
        <taxon>Burkholderiales</taxon>
        <taxon>Burkholderiaceae</taxon>
        <taxon>Caballeronia</taxon>
    </lineage>
</organism>
<sequence length="132" mass="14107">MSDLTLDDLATRMAEIDFAMLSTRSLNGKIAARPMSNNRDVKFQFCHRSAASAPAASGRGGLSLLLGSSALKRAFFEQISCLVAGTIFSFSCVSASASARFARHVHEPSNGVPVASRIESRHSMPMTDASIR</sequence>
<gene>
    <name evidence="1" type="ORF">BG57_23545</name>
</gene>
<dbReference type="STRING" id="1071679.BG57_23545"/>
<evidence type="ECO:0000313" key="2">
    <source>
        <dbReference type="Proteomes" id="UP000027439"/>
    </source>
</evidence>
<dbReference type="RefSeq" id="WP_052006025.1">
    <property type="nucleotide sequence ID" value="NZ_BMEG01000003.1"/>
</dbReference>
<reference evidence="1 2" key="1">
    <citation type="submission" date="2014-03" db="EMBL/GenBank/DDBJ databases">
        <title>Draft Genome Sequences of Four Burkholderia Strains.</title>
        <authorList>
            <person name="Liu X.Y."/>
            <person name="Li C.X."/>
            <person name="Xu J.H."/>
        </authorList>
    </citation>
    <scope>NUCLEOTIDE SEQUENCE [LARGE SCALE GENOMIC DNA]</scope>
    <source>
        <strain evidence="1 2">R27</strain>
    </source>
</reference>
<evidence type="ECO:0000313" key="1">
    <source>
        <dbReference type="EMBL" id="KDR27213.1"/>
    </source>
</evidence>
<proteinExistence type="predicted"/>
<dbReference type="Proteomes" id="UP000027439">
    <property type="component" value="Unassembled WGS sequence"/>
</dbReference>
<name>A0A069NFQ3_9BURK</name>
<protein>
    <submittedName>
        <fullName evidence="1">Pyridoxamine 5'-phosphate oxidase</fullName>
    </submittedName>
</protein>
<comment type="caution">
    <text evidence="1">The sequence shown here is derived from an EMBL/GenBank/DDBJ whole genome shotgun (WGS) entry which is preliminary data.</text>
</comment>
<dbReference type="EMBL" id="JFHE01000045">
    <property type="protein sequence ID" value="KDR27213.1"/>
    <property type="molecule type" value="Genomic_DNA"/>
</dbReference>